<keyword evidence="4" id="KW-0862">Zinc</keyword>
<keyword evidence="2" id="KW-0479">Metal-binding</keyword>
<dbReference type="AlphaFoldDB" id="A0A0N4UA77"/>
<dbReference type="PANTHER" id="PTHR11079">
    <property type="entry name" value="CYTOSINE DEAMINASE FAMILY MEMBER"/>
    <property type="match status" value="1"/>
</dbReference>
<evidence type="ECO:0000313" key="8">
    <source>
        <dbReference type="Proteomes" id="UP000274756"/>
    </source>
</evidence>
<reference evidence="6 8" key="2">
    <citation type="submission" date="2018-11" db="EMBL/GenBank/DDBJ databases">
        <authorList>
            <consortium name="Pathogen Informatics"/>
        </authorList>
    </citation>
    <scope>NUCLEOTIDE SEQUENCE [LARGE SCALE GENOMIC DNA]</scope>
</reference>
<dbReference type="Proteomes" id="UP000274756">
    <property type="component" value="Unassembled WGS sequence"/>
</dbReference>
<organism evidence="7 9">
    <name type="scientific">Dracunculus medinensis</name>
    <name type="common">Guinea worm</name>
    <dbReference type="NCBI Taxonomy" id="318479"/>
    <lineage>
        <taxon>Eukaryota</taxon>
        <taxon>Metazoa</taxon>
        <taxon>Ecdysozoa</taxon>
        <taxon>Nematoda</taxon>
        <taxon>Chromadorea</taxon>
        <taxon>Rhabditida</taxon>
        <taxon>Spirurina</taxon>
        <taxon>Dracunculoidea</taxon>
        <taxon>Dracunculidae</taxon>
        <taxon>Dracunculus</taxon>
    </lineage>
</organism>
<dbReference type="GO" id="GO:0047974">
    <property type="term" value="F:guanosine deaminase activity"/>
    <property type="evidence" value="ECO:0007669"/>
    <property type="project" value="TreeGrafter"/>
</dbReference>
<evidence type="ECO:0000256" key="4">
    <source>
        <dbReference type="ARBA" id="ARBA00022833"/>
    </source>
</evidence>
<keyword evidence="8" id="KW-1185">Reference proteome</keyword>
<evidence type="ECO:0000256" key="1">
    <source>
        <dbReference type="ARBA" id="ARBA00006576"/>
    </source>
</evidence>
<dbReference type="WBParaSite" id="DME_0000403401-mRNA-1">
    <property type="protein sequence ID" value="DME_0000403401-mRNA-1"/>
    <property type="gene ID" value="DME_0000403401"/>
</dbReference>
<proteinExistence type="inferred from homology"/>
<evidence type="ECO:0000313" key="6">
    <source>
        <dbReference type="EMBL" id="VDN50425.1"/>
    </source>
</evidence>
<evidence type="ECO:0000256" key="2">
    <source>
        <dbReference type="ARBA" id="ARBA00022723"/>
    </source>
</evidence>
<dbReference type="Pfam" id="PF00383">
    <property type="entry name" value="dCMP_cyt_deam_1"/>
    <property type="match status" value="1"/>
</dbReference>
<comment type="similarity">
    <text evidence="1">Belongs to the cytidine and deoxycytidylate deaminase family.</text>
</comment>
<reference evidence="9" key="1">
    <citation type="submission" date="2017-02" db="UniProtKB">
        <authorList>
            <consortium name="WormBaseParasite"/>
        </authorList>
    </citation>
    <scope>IDENTIFICATION</scope>
</reference>
<dbReference type="EMBL" id="UYYG01000003">
    <property type="protein sequence ID" value="VDN50425.1"/>
    <property type="molecule type" value="Genomic_DNA"/>
</dbReference>
<dbReference type="GO" id="GO:0006152">
    <property type="term" value="P:purine nucleoside catabolic process"/>
    <property type="evidence" value="ECO:0007669"/>
    <property type="project" value="TreeGrafter"/>
</dbReference>
<accession>A0A0N4UA77</accession>
<dbReference type="Proteomes" id="UP000038040">
    <property type="component" value="Unplaced"/>
</dbReference>
<sequence>MDFMHKAIEEACHGVQAGDGGPFGAVIARQRHIVAVGHNMVLLNNDPTAHAEIIAIRKACAVLKTYDLSGCVLYTSCYPCPMCMTASLWARIHVIYYSATAQDAAKAGFDDKIFHDFVKDPKSDNIRRLEQLNVPEVLKPFEMWAAKEDKTIY</sequence>
<dbReference type="CDD" id="cd01285">
    <property type="entry name" value="nucleoside_deaminase"/>
    <property type="match status" value="1"/>
</dbReference>
<dbReference type="InterPro" id="IPR002125">
    <property type="entry name" value="CMP_dCMP_dom"/>
</dbReference>
<name>A0A0N4UA77_DRAME</name>
<dbReference type="OrthoDB" id="408702at2759"/>
<dbReference type="PANTHER" id="PTHR11079:SF161">
    <property type="entry name" value="CMP_DCMP-TYPE DEAMINASE DOMAIN-CONTAINING PROTEIN"/>
    <property type="match status" value="1"/>
</dbReference>
<keyword evidence="3" id="KW-0378">Hydrolase</keyword>
<evidence type="ECO:0000256" key="3">
    <source>
        <dbReference type="ARBA" id="ARBA00022801"/>
    </source>
</evidence>
<evidence type="ECO:0000259" key="5">
    <source>
        <dbReference type="PROSITE" id="PS51747"/>
    </source>
</evidence>
<protein>
    <submittedName>
        <fullName evidence="9">CMP/dCMP-type deaminase domain-containing protein</fullName>
    </submittedName>
</protein>
<dbReference type="Gene3D" id="3.40.140.10">
    <property type="entry name" value="Cytidine Deaminase, domain 2"/>
    <property type="match status" value="1"/>
</dbReference>
<dbReference type="FunFam" id="3.40.140.10:FF:000011">
    <property type="entry name" value="tRNA-specific adenosine deaminase"/>
    <property type="match status" value="1"/>
</dbReference>
<dbReference type="InterPro" id="IPR016193">
    <property type="entry name" value="Cytidine_deaminase-like"/>
</dbReference>
<evidence type="ECO:0000313" key="9">
    <source>
        <dbReference type="WBParaSite" id="DME_0000403401-mRNA-1"/>
    </source>
</evidence>
<evidence type="ECO:0000313" key="7">
    <source>
        <dbReference type="Proteomes" id="UP000038040"/>
    </source>
</evidence>
<dbReference type="GO" id="GO:0046872">
    <property type="term" value="F:metal ion binding"/>
    <property type="evidence" value="ECO:0007669"/>
    <property type="project" value="UniProtKB-KW"/>
</dbReference>
<dbReference type="PROSITE" id="PS51747">
    <property type="entry name" value="CYT_DCMP_DEAMINASES_2"/>
    <property type="match status" value="1"/>
</dbReference>
<dbReference type="SUPFAM" id="SSF53927">
    <property type="entry name" value="Cytidine deaminase-like"/>
    <property type="match status" value="1"/>
</dbReference>
<feature type="domain" description="CMP/dCMP-type deaminase" evidence="5">
    <location>
        <begin position="1"/>
        <end position="120"/>
    </location>
</feature>
<dbReference type="STRING" id="318479.A0A0N4UA77"/>
<gene>
    <name evidence="6" type="ORF">DME_LOCUS398</name>
</gene>